<organism evidence="2">
    <name type="scientific">Lygus hesperus</name>
    <name type="common">Western plant bug</name>
    <dbReference type="NCBI Taxonomy" id="30085"/>
    <lineage>
        <taxon>Eukaryota</taxon>
        <taxon>Metazoa</taxon>
        <taxon>Ecdysozoa</taxon>
        <taxon>Arthropoda</taxon>
        <taxon>Hexapoda</taxon>
        <taxon>Insecta</taxon>
        <taxon>Pterygota</taxon>
        <taxon>Neoptera</taxon>
        <taxon>Paraneoptera</taxon>
        <taxon>Hemiptera</taxon>
        <taxon>Heteroptera</taxon>
        <taxon>Panheteroptera</taxon>
        <taxon>Cimicomorpha</taxon>
        <taxon>Miridae</taxon>
        <taxon>Mirini</taxon>
        <taxon>Lygus</taxon>
    </lineage>
</organism>
<evidence type="ECO:0000256" key="1">
    <source>
        <dbReference type="SAM" id="MobiDB-lite"/>
    </source>
</evidence>
<dbReference type="EMBL" id="GDHC01003835">
    <property type="protein sequence ID" value="JAQ14794.1"/>
    <property type="molecule type" value="Transcribed_RNA"/>
</dbReference>
<protein>
    <submittedName>
        <fullName evidence="2">Uncharacterized protein</fullName>
    </submittedName>
</protein>
<reference evidence="2" key="1">
    <citation type="journal article" date="2016" name="Gigascience">
        <title>De novo construction of an expanded transcriptome assembly for the western tarnished plant bug, Lygus hesperus.</title>
        <authorList>
            <person name="Tassone E.E."/>
            <person name="Geib S.M."/>
            <person name="Hall B."/>
            <person name="Fabrick J.A."/>
            <person name="Brent C.S."/>
            <person name="Hull J.J."/>
        </authorList>
    </citation>
    <scope>NUCLEOTIDE SEQUENCE</scope>
</reference>
<name>A0A146M4T4_LYGHE</name>
<evidence type="ECO:0000313" key="2">
    <source>
        <dbReference type="EMBL" id="JAQ14794.1"/>
    </source>
</evidence>
<feature type="region of interest" description="Disordered" evidence="1">
    <location>
        <begin position="67"/>
        <end position="86"/>
    </location>
</feature>
<feature type="non-terminal residue" evidence="2">
    <location>
        <position position="1"/>
    </location>
</feature>
<accession>A0A146M4T4</accession>
<proteinExistence type="predicted"/>
<dbReference type="AlphaFoldDB" id="A0A146M4T4"/>
<sequence>AWSSRKSSLVRTGSSYFVVSVFLFSFSQSQSTAQLNRVAGLLLFFPDPKTGFYFDWGSYEIRSRGRYATQPRHPDPPSGPQRPQSAAITRVRGIKFINKMSAEKEFWKVLHNDRANTPDIIIKITFKMII</sequence>
<gene>
    <name evidence="2" type="ORF">g.24949</name>
</gene>